<dbReference type="RefSeq" id="WP_177326019.1">
    <property type="nucleotide sequence ID" value="NZ_FOMX01000028.1"/>
</dbReference>
<feature type="domain" description="AB hydrolase-1" evidence="3">
    <location>
        <begin position="81"/>
        <end position="317"/>
    </location>
</feature>
<dbReference type="Gene3D" id="3.40.50.1820">
    <property type="entry name" value="alpha/beta hydrolase"/>
    <property type="match status" value="1"/>
</dbReference>
<evidence type="ECO:0000259" key="3">
    <source>
        <dbReference type="Pfam" id="PF12697"/>
    </source>
</evidence>
<keyword evidence="4" id="KW-0378">Hydrolase</keyword>
<protein>
    <submittedName>
        <fullName evidence="4">Lysophospholipase, alpha-beta hydrolase superfamily</fullName>
    </submittedName>
</protein>
<dbReference type="InterPro" id="IPR000073">
    <property type="entry name" value="AB_hydrolase_1"/>
</dbReference>
<reference evidence="5" key="1">
    <citation type="submission" date="2016-10" db="EMBL/GenBank/DDBJ databases">
        <authorList>
            <person name="Varghese N."/>
            <person name="Submissions S."/>
        </authorList>
    </citation>
    <scope>NUCLEOTIDE SEQUENCE [LARGE SCALE GENOMIC DNA]</scope>
    <source>
        <strain evidence="5">ATCC 25963</strain>
    </source>
</reference>
<dbReference type="STRING" id="54.SAMN02745121_06829"/>
<keyword evidence="2" id="KW-0732">Signal</keyword>
<proteinExistence type="predicted"/>
<feature type="signal peptide" evidence="2">
    <location>
        <begin position="1"/>
        <end position="18"/>
    </location>
</feature>
<dbReference type="SUPFAM" id="SSF53474">
    <property type="entry name" value="alpha/beta-Hydrolases"/>
    <property type="match status" value="1"/>
</dbReference>
<dbReference type="InterPro" id="IPR050266">
    <property type="entry name" value="AB_hydrolase_sf"/>
</dbReference>
<dbReference type="Proteomes" id="UP000199400">
    <property type="component" value="Unassembled WGS sequence"/>
</dbReference>
<name>A0A1I2FU58_9BACT</name>
<dbReference type="PANTHER" id="PTHR43798:SF33">
    <property type="entry name" value="HYDROLASE, PUTATIVE (AFU_ORTHOLOGUE AFUA_2G14860)-RELATED"/>
    <property type="match status" value="1"/>
</dbReference>
<dbReference type="InterPro" id="IPR029058">
    <property type="entry name" value="AB_hydrolase_fold"/>
</dbReference>
<evidence type="ECO:0000313" key="4">
    <source>
        <dbReference type="EMBL" id="SFF08493.1"/>
    </source>
</evidence>
<dbReference type="Pfam" id="PF12697">
    <property type="entry name" value="Abhydrolase_6"/>
    <property type="match status" value="1"/>
</dbReference>
<dbReference type="PANTHER" id="PTHR43798">
    <property type="entry name" value="MONOACYLGLYCEROL LIPASE"/>
    <property type="match status" value="1"/>
</dbReference>
<feature type="region of interest" description="Disordered" evidence="1">
    <location>
        <begin position="193"/>
        <end position="214"/>
    </location>
</feature>
<dbReference type="GO" id="GO:0016020">
    <property type="term" value="C:membrane"/>
    <property type="evidence" value="ECO:0007669"/>
    <property type="project" value="TreeGrafter"/>
</dbReference>
<organism evidence="4 5">
    <name type="scientific">Nannocystis exedens</name>
    <dbReference type="NCBI Taxonomy" id="54"/>
    <lineage>
        <taxon>Bacteria</taxon>
        <taxon>Pseudomonadati</taxon>
        <taxon>Myxococcota</taxon>
        <taxon>Polyangia</taxon>
        <taxon>Nannocystales</taxon>
        <taxon>Nannocystaceae</taxon>
        <taxon>Nannocystis</taxon>
    </lineage>
</organism>
<dbReference type="AlphaFoldDB" id="A0A1I2FU58"/>
<dbReference type="EMBL" id="FOMX01000028">
    <property type="protein sequence ID" value="SFF08493.1"/>
    <property type="molecule type" value="Genomic_DNA"/>
</dbReference>
<feature type="compositionally biased region" description="Pro residues" evidence="1">
    <location>
        <begin position="193"/>
        <end position="209"/>
    </location>
</feature>
<evidence type="ECO:0000313" key="5">
    <source>
        <dbReference type="Proteomes" id="UP000199400"/>
    </source>
</evidence>
<evidence type="ECO:0000256" key="1">
    <source>
        <dbReference type="SAM" id="MobiDB-lite"/>
    </source>
</evidence>
<sequence>MLLRLVAALVTASLFACAGEAARPVAPEVAAAPAPSPPATAPASPVPEDISPPALQHTSVAVGGHGIAVHFKRPPAPWGAIVLVHGRTWSALPDFDLQVPGARVSLMDNLAAEGLAVYAVDLRGYGATARDPSGYTDPLQAADDLAAVAALAGEGLPNKPAVLGWSLGARVAALAAQRHRDAIGPVILYGSPCPPKTPPSPPVTPPGPPAKATNTEAAARSDFITPDAIEPGVADAFVAAALAADPVKADWRDLHVWADFTELRTPVLAIHGDRDPVVNQSCLHERLAQIPGGARIEVLAGYDHAAHLERAAPRFVAAVVGFLREHGTPRG</sequence>
<accession>A0A1I2FU58</accession>
<keyword evidence="5" id="KW-1185">Reference proteome</keyword>
<feature type="chain" id="PRO_5011727342" evidence="2">
    <location>
        <begin position="19"/>
        <end position="331"/>
    </location>
</feature>
<dbReference type="PROSITE" id="PS51257">
    <property type="entry name" value="PROKAR_LIPOPROTEIN"/>
    <property type="match status" value="1"/>
</dbReference>
<evidence type="ECO:0000256" key="2">
    <source>
        <dbReference type="SAM" id="SignalP"/>
    </source>
</evidence>
<dbReference type="GO" id="GO:0016787">
    <property type="term" value="F:hydrolase activity"/>
    <property type="evidence" value="ECO:0007669"/>
    <property type="project" value="UniProtKB-KW"/>
</dbReference>
<gene>
    <name evidence="4" type="ORF">SAMN02745121_06829</name>
</gene>